<protein>
    <submittedName>
        <fullName evidence="1">Gem-associated protein 5</fullName>
    </submittedName>
</protein>
<name>A0ABD2C1Z4_VESSQ</name>
<reference evidence="1 2" key="1">
    <citation type="journal article" date="2024" name="Ann. Entomol. Soc. Am.">
        <title>Genomic analyses of the southern and eastern yellowjacket wasps (Hymenoptera: Vespidae) reveal evolutionary signatures of social life.</title>
        <authorList>
            <person name="Catto M.A."/>
            <person name="Caine P.B."/>
            <person name="Orr S.E."/>
            <person name="Hunt B.G."/>
            <person name="Goodisman M.A.D."/>
        </authorList>
    </citation>
    <scope>NUCLEOTIDE SEQUENCE [LARGE SCALE GENOMIC DNA]</scope>
    <source>
        <strain evidence="1">233</strain>
        <tissue evidence="1">Head and thorax</tissue>
    </source>
</reference>
<accession>A0ABD2C1Z4</accession>
<gene>
    <name evidence="1" type="ORF">V1478_001624</name>
</gene>
<evidence type="ECO:0000313" key="1">
    <source>
        <dbReference type="EMBL" id="KAL2739058.1"/>
    </source>
</evidence>
<comment type="caution">
    <text evidence="1">The sequence shown here is derived from an EMBL/GenBank/DDBJ whole genome shotgun (WGS) entry which is preliminary data.</text>
</comment>
<dbReference type="EMBL" id="JAUDFV010000025">
    <property type="protein sequence ID" value="KAL2739058.1"/>
    <property type="molecule type" value="Genomic_DNA"/>
</dbReference>
<proteinExistence type="predicted"/>
<sequence>MKYEMCEANANQLILESNPIKTVILSIHKACCLAKSKLDSDIMIKTILQIDQIMNLKKVILKLYVKLGAYLKAISLLASKKDVKSLT</sequence>
<dbReference type="AlphaFoldDB" id="A0ABD2C1Z4"/>
<evidence type="ECO:0000313" key="2">
    <source>
        <dbReference type="Proteomes" id="UP001607302"/>
    </source>
</evidence>
<organism evidence="1 2">
    <name type="scientific">Vespula squamosa</name>
    <name type="common">Southern yellow jacket</name>
    <name type="synonym">Wasp</name>
    <dbReference type="NCBI Taxonomy" id="30214"/>
    <lineage>
        <taxon>Eukaryota</taxon>
        <taxon>Metazoa</taxon>
        <taxon>Ecdysozoa</taxon>
        <taxon>Arthropoda</taxon>
        <taxon>Hexapoda</taxon>
        <taxon>Insecta</taxon>
        <taxon>Pterygota</taxon>
        <taxon>Neoptera</taxon>
        <taxon>Endopterygota</taxon>
        <taxon>Hymenoptera</taxon>
        <taxon>Apocrita</taxon>
        <taxon>Aculeata</taxon>
        <taxon>Vespoidea</taxon>
        <taxon>Vespidae</taxon>
        <taxon>Vespinae</taxon>
        <taxon>Vespula</taxon>
    </lineage>
</organism>
<keyword evidence="2" id="KW-1185">Reference proteome</keyword>
<dbReference type="Proteomes" id="UP001607302">
    <property type="component" value="Unassembled WGS sequence"/>
</dbReference>